<dbReference type="PANTHER" id="PTHR47843">
    <property type="entry name" value="BTB DOMAIN-CONTAINING PROTEIN-RELATED"/>
    <property type="match status" value="1"/>
</dbReference>
<dbReference type="InterPro" id="IPR011333">
    <property type="entry name" value="SKP1/BTB/POZ_sf"/>
</dbReference>
<dbReference type="CDD" id="cd18186">
    <property type="entry name" value="BTB_POZ_ZBTB_KLHL-like"/>
    <property type="match status" value="1"/>
</dbReference>
<evidence type="ECO:0000313" key="4">
    <source>
        <dbReference type="EMBL" id="THW85956.1"/>
    </source>
</evidence>
<dbReference type="Pfam" id="PF00651">
    <property type="entry name" value="BTB"/>
    <property type="match status" value="1"/>
</dbReference>
<sequence length="235" mass="26756">MATPPKHQSASSPSTGAVSTPNKWPSTEHFNGIVTVVVGSEKKSYSLHKGLLCFYSDYFRAAFNGSFKEATDGKIELMDVEPKVFDIFQIWLYSRRLQTSEDSFPSYTTLAQLWVFGDKHQIPLLQNEVMDDIFAKRAQLKVFHTTLVKLAYEQTPVGSPLRKAVIEVTGHNMRLQEEDGGNAFELSRQSDWSVESLIDLVRVLDKIRKENKVVFPAMPKRDKCFFHVHGKDEHC</sequence>
<protein>
    <recommendedName>
        <fullName evidence="2">BTB domain-containing protein</fullName>
    </recommendedName>
</protein>
<evidence type="ECO:0000256" key="1">
    <source>
        <dbReference type="SAM" id="MobiDB-lite"/>
    </source>
</evidence>
<dbReference type="Proteomes" id="UP000309076">
    <property type="component" value="Unassembled WGS sequence"/>
</dbReference>
<evidence type="ECO:0000313" key="3">
    <source>
        <dbReference type="EMBL" id="THW40182.1"/>
    </source>
</evidence>
<feature type="region of interest" description="Disordered" evidence="1">
    <location>
        <begin position="1"/>
        <end position="23"/>
    </location>
</feature>
<evidence type="ECO:0000259" key="2">
    <source>
        <dbReference type="PROSITE" id="PS50097"/>
    </source>
</evidence>
<evidence type="ECO:0000313" key="5">
    <source>
        <dbReference type="Proteomes" id="UP000304928"/>
    </source>
</evidence>
<feature type="domain" description="BTB" evidence="2">
    <location>
        <begin position="34"/>
        <end position="101"/>
    </location>
</feature>
<dbReference type="InterPro" id="IPR000210">
    <property type="entry name" value="BTB/POZ_dom"/>
</dbReference>
<dbReference type="SUPFAM" id="SSF54695">
    <property type="entry name" value="POZ domain"/>
    <property type="match status" value="1"/>
</dbReference>
<dbReference type="EMBL" id="QZAR01000164">
    <property type="protein sequence ID" value="THW85956.1"/>
    <property type="molecule type" value="Genomic_DNA"/>
</dbReference>
<proteinExistence type="predicted"/>
<dbReference type="PROSITE" id="PS50097">
    <property type="entry name" value="BTB"/>
    <property type="match status" value="1"/>
</dbReference>
<organism evidence="4 5">
    <name type="scientific">Aureobasidium pullulans</name>
    <name type="common">Black yeast</name>
    <name type="synonym">Pullularia pullulans</name>
    <dbReference type="NCBI Taxonomy" id="5580"/>
    <lineage>
        <taxon>Eukaryota</taxon>
        <taxon>Fungi</taxon>
        <taxon>Dikarya</taxon>
        <taxon>Ascomycota</taxon>
        <taxon>Pezizomycotina</taxon>
        <taxon>Dothideomycetes</taxon>
        <taxon>Dothideomycetidae</taxon>
        <taxon>Dothideales</taxon>
        <taxon>Saccotheciaceae</taxon>
        <taxon>Aureobasidium</taxon>
    </lineage>
</organism>
<dbReference type="Gene3D" id="3.30.710.10">
    <property type="entry name" value="Potassium Channel Kv1.1, Chain A"/>
    <property type="match status" value="1"/>
</dbReference>
<dbReference type="SMART" id="SM00225">
    <property type="entry name" value="BTB"/>
    <property type="match status" value="1"/>
</dbReference>
<evidence type="ECO:0000313" key="6">
    <source>
        <dbReference type="Proteomes" id="UP000309076"/>
    </source>
</evidence>
<reference evidence="5 6" key="1">
    <citation type="submission" date="2018-10" db="EMBL/GenBank/DDBJ databases">
        <title>Fifty Aureobasidium pullulans genomes reveal a recombining polyextremotolerant generalist.</title>
        <authorList>
            <person name="Gostincar C."/>
            <person name="Turk M."/>
            <person name="Zajc J."/>
            <person name="Gunde-Cimerman N."/>
        </authorList>
    </citation>
    <scope>NUCLEOTIDE SEQUENCE [LARGE SCALE GENOMIC DNA]</scope>
    <source>
        <strain evidence="4 5">EXF-10507</strain>
        <strain evidence="3 6">EXF-10796</strain>
    </source>
</reference>
<comment type="caution">
    <text evidence="4">The sequence shown here is derived from an EMBL/GenBank/DDBJ whole genome shotgun (WGS) entry which is preliminary data.</text>
</comment>
<gene>
    <name evidence="4" type="ORF">D6D15_07702</name>
    <name evidence="3" type="ORF">D6D21_06942</name>
</gene>
<accession>A0A4S9H794</accession>
<dbReference type="EMBL" id="QZAM01000150">
    <property type="protein sequence ID" value="THW40182.1"/>
    <property type="molecule type" value="Genomic_DNA"/>
</dbReference>
<dbReference type="PANTHER" id="PTHR47843:SF2">
    <property type="entry name" value="BTB DOMAIN-CONTAINING PROTEIN"/>
    <property type="match status" value="1"/>
</dbReference>
<name>A0A4S9H794_AURPU</name>
<dbReference type="Proteomes" id="UP000304928">
    <property type="component" value="Unassembled WGS sequence"/>
</dbReference>
<dbReference type="AlphaFoldDB" id="A0A4S9H794"/>